<feature type="domain" description="Iminophenyl-pyruvate dimer synthase" evidence="2">
    <location>
        <begin position="57"/>
        <end position="262"/>
    </location>
</feature>
<dbReference type="PANTHER" id="PTHR34400">
    <property type="match status" value="1"/>
</dbReference>
<dbReference type="AlphaFoldDB" id="A0A5K1JX08"/>
<dbReference type="EMBL" id="LR725862">
    <property type="protein sequence ID" value="VWO96715.1"/>
    <property type="molecule type" value="Genomic_DNA"/>
</dbReference>
<accession>A0A5K1JX08</accession>
<dbReference type="Pfam" id="PF12902">
    <property type="entry name" value="Ferritin-like"/>
    <property type="match status" value="1"/>
</dbReference>
<feature type="region of interest" description="Disordered" evidence="1">
    <location>
        <begin position="16"/>
        <end position="37"/>
    </location>
</feature>
<dbReference type="Gene3D" id="1.20.1260.10">
    <property type="match status" value="1"/>
</dbReference>
<gene>
    <name evidence="3" type="primary">I1RRM1</name>
</gene>
<reference evidence="3" key="1">
    <citation type="submission" date="2019-10" db="EMBL/GenBank/DDBJ databases">
        <authorList>
            <person name="Nor Muhammad N."/>
        </authorList>
    </citation>
    <scope>NUCLEOTIDE SEQUENCE</scope>
</reference>
<sequence length="407" mass="45844">MGITLRLADELTPTLLHPSTPETLEAHSNSPITMSTPFTPVLGKPMPWTKDDLVKHLKTGMQVELGTIPLYFCALYSIKRDNGQWGSKARANILAVAEQEMLHLALAGNMLRALDGKQLLYDESFMPKYPSHILYDKIDMELRPADKKNLDCFLKIEAPFMPAPVLGGEPEPFDTLLPSYNSIGEFYKELQHGILEVSKDDPHLFSSNKEQQFTGAEFFDERMTVVVDIQTALKALETIVDQGEGSIGVPDSHYTIFVELYHRRKEWVCIDYVDKPHTSDYKSRELAYRLSLAVDASYCYLLQTIDRCWAEESASKRTQLFRNIHRIMIEILSPVAHVLVEQVVEGEKHAAPCFEFYPRGSEALSPKALYDGLAAELACAYEVAAVHATKEAIAKIVFSLKAFPQEN</sequence>
<dbReference type="InterPro" id="IPR026820">
    <property type="entry name" value="VioB/RebD_dom"/>
</dbReference>
<name>A0A5K1JX08_9APHY</name>
<protein>
    <recommendedName>
        <fullName evidence="2">Iminophenyl-pyruvate dimer synthase domain-containing protein</fullName>
    </recommendedName>
</protein>
<dbReference type="PANTHER" id="PTHR34400:SF4">
    <property type="entry name" value="MEMBRANE PROTEIN"/>
    <property type="match status" value="1"/>
</dbReference>
<organism evidence="3">
    <name type="scientific">Ganoderma boninense</name>
    <dbReference type="NCBI Taxonomy" id="34458"/>
    <lineage>
        <taxon>Eukaryota</taxon>
        <taxon>Fungi</taxon>
        <taxon>Dikarya</taxon>
        <taxon>Basidiomycota</taxon>
        <taxon>Agaricomycotina</taxon>
        <taxon>Agaricomycetes</taxon>
        <taxon>Polyporales</taxon>
        <taxon>Polyporaceae</taxon>
        <taxon>Ganoderma</taxon>
    </lineage>
</organism>
<dbReference type="InterPro" id="IPR012347">
    <property type="entry name" value="Ferritin-like"/>
</dbReference>
<evidence type="ECO:0000256" key="1">
    <source>
        <dbReference type="SAM" id="MobiDB-lite"/>
    </source>
</evidence>
<feature type="compositionally biased region" description="Polar residues" evidence="1">
    <location>
        <begin position="20"/>
        <end position="37"/>
    </location>
</feature>
<evidence type="ECO:0000313" key="3">
    <source>
        <dbReference type="EMBL" id="VWO96715.1"/>
    </source>
</evidence>
<proteinExistence type="predicted"/>
<evidence type="ECO:0000259" key="2">
    <source>
        <dbReference type="Pfam" id="PF12902"/>
    </source>
</evidence>